<feature type="transmembrane region" description="Helical" evidence="1">
    <location>
        <begin position="259"/>
        <end position="286"/>
    </location>
</feature>
<feature type="transmembrane region" description="Helical" evidence="1">
    <location>
        <begin position="79"/>
        <end position="97"/>
    </location>
</feature>
<proteinExistence type="predicted"/>
<dbReference type="AlphaFoldDB" id="A0A1A6C2F3"/>
<dbReference type="EMBL" id="JQSG02000006">
    <property type="protein sequence ID" value="OBS08729.1"/>
    <property type="molecule type" value="Genomic_DNA"/>
</dbReference>
<protein>
    <recommendedName>
        <fullName evidence="4">DUF2232 domain-containing protein</fullName>
    </recommendedName>
</protein>
<evidence type="ECO:0000313" key="3">
    <source>
        <dbReference type="Proteomes" id="UP000029273"/>
    </source>
</evidence>
<reference evidence="2 3" key="1">
    <citation type="journal article" date="2014" name="Genome Announc.">
        <title>Draft Genome Sequence of the Iron-Oxidizing, Acidophilic, and Halotolerant 'Thiobacillus prosperus' Type Strain DSM 5130.</title>
        <authorList>
            <person name="Ossandon F.J."/>
            <person name="Cardenas J.P."/>
            <person name="Corbett M."/>
            <person name="Quatrini R."/>
            <person name="Holmes D.S."/>
            <person name="Watkin E."/>
        </authorList>
    </citation>
    <scope>NUCLEOTIDE SEQUENCE [LARGE SCALE GENOMIC DNA]</scope>
    <source>
        <strain evidence="2 3">DSM 5130</strain>
    </source>
</reference>
<organism evidence="2 3">
    <name type="scientific">Acidihalobacter prosperus</name>
    <dbReference type="NCBI Taxonomy" id="160660"/>
    <lineage>
        <taxon>Bacteria</taxon>
        <taxon>Pseudomonadati</taxon>
        <taxon>Pseudomonadota</taxon>
        <taxon>Gammaproteobacteria</taxon>
        <taxon>Chromatiales</taxon>
        <taxon>Ectothiorhodospiraceae</taxon>
        <taxon>Acidihalobacter</taxon>
    </lineage>
</organism>
<keyword evidence="3" id="KW-1185">Reference proteome</keyword>
<feature type="transmembrane region" description="Helical" evidence="1">
    <location>
        <begin position="229"/>
        <end position="252"/>
    </location>
</feature>
<name>A0A1A6C2F3_9GAMM</name>
<evidence type="ECO:0000313" key="2">
    <source>
        <dbReference type="EMBL" id="OBS08729.1"/>
    </source>
</evidence>
<feature type="transmembrane region" description="Helical" evidence="1">
    <location>
        <begin position="54"/>
        <end position="73"/>
    </location>
</feature>
<dbReference type="OrthoDB" id="5659946at2"/>
<keyword evidence="1" id="KW-1133">Transmembrane helix</keyword>
<evidence type="ECO:0008006" key="4">
    <source>
        <dbReference type="Google" id="ProtNLM"/>
    </source>
</evidence>
<accession>A0A1A6C2F3</accession>
<dbReference type="Proteomes" id="UP000029273">
    <property type="component" value="Unassembled WGS sequence"/>
</dbReference>
<keyword evidence="1" id="KW-0472">Membrane</keyword>
<feature type="transmembrane region" description="Helical" evidence="1">
    <location>
        <begin position="161"/>
        <end position="183"/>
    </location>
</feature>
<feature type="transmembrane region" description="Helical" evidence="1">
    <location>
        <begin position="20"/>
        <end position="47"/>
    </location>
</feature>
<feature type="transmembrane region" description="Helical" evidence="1">
    <location>
        <begin position="104"/>
        <end position="125"/>
    </location>
</feature>
<feature type="transmembrane region" description="Helical" evidence="1">
    <location>
        <begin position="204"/>
        <end position="223"/>
    </location>
</feature>
<sequence length="300" mass="31647">MLTRRLAAFVMSGRWQAVVAAVLLAVAGVLFPPLALISAAVVALVTLRHGFDQGLIVLGWGGAAIAALAALLLGAPLTGVIYAVAQWLPVLLFAQLLRGSASWATVMTVLAAVGLAIVLGVHLLVPDTAQVWTELLQRNLGELFKRAGMGPAEVTATIARAAHYATGAFAMSLVLSVSLSLMLARAWQASLYNPGGFRDEYTRWRLGVVLAGFAALLVVLILVMHNALLVELAMVVLTPFLLQAIGLLHGLVRQGGMSVGWLVGLYVLLFLAPPQMGSLLAAVGVVDSFADLRTRFRRGD</sequence>
<keyword evidence="1" id="KW-0812">Transmembrane</keyword>
<gene>
    <name evidence="2" type="ORF">Thpro_022979</name>
</gene>
<dbReference type="RefSeq" id="WP_052064487.1">
    <property type="nucleotide sequence ID" value="NZ_JQSG02000006.1"/>
</dbReference>
<comment type="caution">
    <text evidence="2">The sequence shown here is derived from an EMBL/GenBank/DDBJ whole genome shotgun (WGS) entry which is preliminary data.</text>
</comment>
<evidence type="ECO:0000256" key="1">
    <source>
        <dbReference type="SAM" id="Phobius"/>
    </source>
</evidence>